<organism evidence="1 2">
    <name type="scientific">Paenibacillus eucommiae</name>
    <dbReference type="NCBI Taxonomy" id="1355755"/>
    <lineage>
        <taxon>Bacteria</taxon>
        <taxon>Bacillati</taxon>
        <taxon>Bacillota</taxon>
        <taxon>Bacilli</taxon>
        <taxon>Bacillales</taxon>
        <taxon>Paenibacillaceae</taxon>
        <taxon>Paenibacillus</taxon>
    </lineage>
</organism>
<evidence type="ECO:0000313" key="1">
    <source>
        <dbReference type="EMBL" id="MBP1988530.1"/>
    </source>
</evidence>
<keyword evidence="2" id="KW-1185">Reference proteome</keyword>
<proteinExistence type="predicted"/>
<dbReference type="RefSeq" id="WP_209968547.1">
    <property type="nucleotide sequence ID" value="NZ_JAGGLB010000001.1"/>
</dbReference>
<name>A0ABS4ILT2_9BACL</name>
<dbReference type="EMBL" id="JAGGLB010000001">
    <property type="protein sequence ID" value="MBP1988530.1"/>
    <property type="molecule type" value="Genomic_DNA"/>
</dbReference>
<dbReference type="Proteomes" id="UP001519287">
    <property type="component" value="Unassembled WGS sequence"/>
</dbReference>
<sequence length="90" mass="10150">MGKTVYNVLARGRSGAMYGKNRLQCACAWPKWQKVWEKPSTMCLRVAEVAECTGKTIHNVLARGEVAEYMRKTATLGQIDLLIIKFKFLA</sequence>
<evidence type="ECO:0000313" key="2">
    <source>
        <dbReference type="Proteomes" id="UP001519287"/>
    </source>
</evidence>
<reference evidence="1 2" key="1">
    <citation type="submission" date="2021-03" db="EMBL/GenBank/DDBJ databases">
        <title>Genomic Encyclopedia of Type Strains, Phase IV (KMG-IV): sequencing the most valuable type-strain genomes for metagenomic binning, comparative biology and taxonomic classification.</title>
        <authorList>
            <person name="Goeker M."/>
        </authorList>
    </citation>
    <scope>NUCLEOTIDE SEQUENCE [LARGE SCALE GENOMIC DNA]</scope>
    <source>
        <strain evidence="1 2">DSM 26048</strain>
    </source>
</reference>
<protein>
    <submittedName>
        <fullName evidence="1">Uncharacterized protein</fullName>
    </submittedName>
</protein>
<comment type="caution">
    <text evidence="1">The sequence shown here is derived from an EMBL/GenBank/DDBJ whole genome shotgun (WGS) entry which is preliminary data.</text>
</comment>
<accession>A0ABS4ILT2</accession>
<gene>
    <name evidence="1" type="ORF">J2Z66_000125</name>
</gene>